<keyword evidence="5 10" id="KW-0560">Oxidoreductase</keyword>
<evidence type="ECO:0000256" key="1">
    <source>
        <dbReference type="ARBA" id="ARBA00001974"/>
    </source>
</evidence>
<dbReference type="SUPFAM" id="SSF56645">
    <property type="entry name" value="Acyl-CoA dehydrogenase NM domain-like"/>
    <property type="match status" value="1"/>
</dbReference>
<feature type="domain" description="Acyl-CoA dehydrogenase/oxidase N-terminal" evidence="13">
    <location>
        <begin position="39"/>
        <end position="158"/>
    </location>
</feature>
<dbReference type="Gene3D" id="1.20.140.10">
    <property type="entry name" value="Butyryl-CoA Dehydrogenase, subunit A, domain 3"/>
    <property type="match status" value="1"/>
</dbReference>
<feature type="domain" description="Acyl-CoA dehydrogenase/oxidase C-terminal" evidence="11">
    <location>
        <begin position="282"/>
        <end position="451"/>
    </location>
</feature>
<dbReference type="InterPro" id="IPR009075">
    <property type="entry name" value="AcylCo_DH/oxidase_C"/>
</dbReference>
<evidence type="ECO:0000259" key="11">
    <source>
        <dbReference type="Pfam" id="PF00441"/>
    </source>
</evidence>
<proteinExistence type="inferred from homology"/>
<dbReference type="RefSeq" id="WP_028482665.1">
    <property type="nucleotide sequence ID" value="NZ_LVVZ01000041.1"/>
</dbReference>
<dbReference type="InterPro" id="IPR046373">
    <property type="entry name" value="Acyl-CoA_Oxase/DH_mid-dom_sf"/>
</dbReference>
<dbReference type="STRING" id="197461.A3843_18445"/>
<dbReference type="GO" id="GO:0016627">
    <property type="term" value="F:oxidoreductase activity, acting on the CH-CH group of donors"/>
    <property type="evidence" value="ECO:0007669"/>
    <property type="project" value="InterPro"/>
</dbReference>
<dbReference type="Pfam" id="PF12806">
    <property type="entry name" value="Acyl-CoA_dh_C"/>
    <property type="match status" value="1"/>
</dbReference>
<dbReference type="AlphaFoldDB" id="A0A1U7JD57"/>
<reference evidence="15 16" key="1">
    <citation type="submission" date="2016-03" db="EMBL/GenBank/DDBJ databases">
        <title>Genome sequence of Nesiotobacter sp. nov., a moderately halophilic alphaproteobacterium isolated from the Yellow Sea, China.</title>
        <authorList>
            <person name="Zhang G."/>
            <person name="Zhang R."/>
        </authorList>
    </citation>
    <scope>NUCLEOTIDE SEQUENCE [LARGE SCALE GENOMIC DNA]</scope>
    <source>
        <strain evidence="15 16">WB1-6</strain>
    </source>
</reference>
<feature type="domain" description="Acyl-CoA oxidase/dehydrogenase middle" evidence="12">
    <location>
        <begin position="163"/>
        <end position="271"/>
    </location>
</feature>
<gene>
    <name evidence="15" type="ORF">A3843_18445</name>
</gene>
<evidence type="ECO:0000313" key="16">
    <source>
        <dbReference type="Proteomes" id="UP000185783"/>
    </source>
</evidence>
<evidence type="ECO:0000259" key="13">
    <source>
        <dbReference type="Pfam" id="PF02771"/>
    </source>
</evidence>
<dbReference type="GO" id="GO:0050660">
    <property type="term" value="F:flavin adenine dinucleotide binding"/>
    <property type="evidence" value="ECO:0007669"/>
    <property type="project" value="InterPro"/>
</dbReference>
<dbReference type="Pfam" id="PF02771">
    <property type="entry name" value="Acyl-CoA_dh_N"/>
    <property type="match status" value="1"/>
</dbReference>
<dbReference type="Pfam" id="PF02770">
    <property type="entry name" value="Acyl-CoA_dh_M"/>
    <property type="match status" value="1"/>
</dbReference>
<protein>
    <recommendedName>
        <fullName evidence="9">3-methylmercaptopropionyl-CoA dehydrogenase</fullName>
        <ecNumber evidence="8">1.3.99.41</ecNumber>
    </recommendedName>
</protein>
<evidence type="ECO:0000256" key="10">
    <source>
        <dbReference type="RuleBase" id="RU362125"/>
    </source>
</evidence>
<evidence type="ECO:0000256" key="4">
    <source>
        <dbReference type="ARBA" id="ARBA00022827"/>
    </source>
</evidence>
<dbReference type="PANTHER" id="PTHR42803">
    <property type="entry name" value="ACYL-COA DEHYDROGENASE"/>
    <property type="match status" value="1"/>
</dbReference>
<keyword evidence="4 10" id="KW-0274">FAD</keyword>
<evidence type="ECO:0000256" key="3">
    <source>
        <dbReference type="ARBA" id="ARBA00022630"/>
    </source>
</evidence>
<evidence type="ECO:0000256" key="7">
    <source>
        <dbReference type="ARBA" id="ARBA00058683"/>
    </source>
</evidence>
<keyword evidence="16" id="KW-1185">Reference proteome</keyword>
<dbReference type="InterPro" id="IPR036250">
    <property type="entry name" value="AcylCo_DH-like_C"/>
</dbReference>
<evidence type="ECO:0000256" key="5">
    <source>
        <dbReference type="ARBA" id="ARBA00023002"/>
    </source>
</evidence>
<comment type="function">
    <text evidence="7">Involved in the assimilation of dimethylsulphoniopropionate (DMSP), an important compound in the fixation of carbon in marine phytoplankton, by mediating the conversion of 3-(methylthio)propanoyl-CoA (MMPA-CoA) to 3-(methylthio)acryloyl-CoA (MTA-CoA).</text>
</comment>
<comment type="similarity">
    <text evidence="2 10">Belongs to the acyl-CoA dehydrogenase family.</text>
</comment>
<dbReference type="Proteomes" id="UP000185783">
    <property type="component" value="Unassembled WGS sequence"/>
</dbReference>
<dbReference type="SUPFAM" id="SSF47203">
    <property type="entry name" value="Acyl-CoA dehydrogenase C-terminal domain-like"/>
    <property type="match status" value="1"/>
</dbReference>
<dbReference type="PANTHER" id="PTHR42803:SF1">
    <property type="entry name" value="BROAD-SPECIFICITY LINEAR ACYL-COA DEHYDROGENASE FADE5"/>
    <property type="match status" value="1"/>
</dbReference>
<evidence type="ECO:0000256" key="8">
    <source>
        <dbReference type="ARBA" id="ARBA00066694"/>
    </source>
</evidence>
<name>A0A1U7JD57_9HYPH</name>
<evidence type="ECO:0000259" key="12">
    <source>
        <dbReference type="Pfam" id="PF02770"/>
    </source>
</evidence>
<organism evidence="15 16">
    <name type="scientific">Pseudovibrio exalbescens</name>
    <dbReference type="NCBI Taxonomy" id="197461"/>
    <lineage>
        <taxon>Bacteria</taxon>
        <taxon>Pseudomonadati</taxon>
        <taxon>Pseudomonadota</taxon>
        <taxon>Alphaproteobacteria</taxon>
        <taxon>Hyphomicrobiales</taxon>
        <taxon>Stappiaceae</taxon>
        <taxon>Pseudovibrio</taxon>
    </lineage>
</organism>
<evidence type="ECO:0000259" key="14">
    <source>
        <dbReference type="Pfam" id="PF12806"/>
    </source>
</evidence>
<keyword evidence="3 10" id="KW-0285">Flavoprotein</keyword>
<dbReference type="InterPro" id="IPR006091">
    <property type="entry name" value="Acyl-CoA_Oxase/DH_mid-dom"/>
</dbReference>
<dbReference type="Pfam" id="PF00441">
    <property type="entry name" value="Acyl-CoA_dh_1"/>
    <property type="match status" value="1"/>
</dbReference>
<dbReference type="EMBL" id="LVVZ01000041">
    <property type="protein sequence ID" value="OKL42628.1"/>
    <property type="molecule type" value="Genomic_DNA"/>
</dbReference>
<dbReference type="EC" id="1.3.99.41" evidence="8"/>
<evidence type="ECO:0000313" key="15">
    <source>
        <dbReference type="EMBL" id="OKL42628.1"/>
    </source>
</evidence>
<dbReference type="InterPro" id="IPR013786">
    <property type="entry name" value="AcylCoA_DH/ox_N"/>
</dbReference>
<dbReference type="Gene3D" id="1.10.540.10">
    <property type="entry name" value="Acyl-CoA dehydrogenase/oxidase, N-terminal domain"/>
    <property type="match status" value="1"/>
</dbReference>
<dbReference type="Gene3D" id="2.40.110.10">
    <property type="entry name" value="Butyryl-CoA Dehydrogenase, subunit A, domain 2"/>
    <property type="match status" value="1"/>
</dbReference>
<evidence type="ECO:0000256" key="6">
    <source>
        <dbReference type="ARBA" id="ARBA00051388"/>
    </source>
</evidence>
<comment type="caution">
    <text evidence="15">The sequence shown here is derived from an EMBL/GenBank/DDBJ whole genome shotgun (WGS) entry which is preliminary data.</text>
</comment>
<dbReference type="InterPro" id="IPR009100">
    <property type="entry name" value="AcylCoA_DH/oxidase_NM_dom_sf"/>
</dbReference>
<comment type="catalytic activity">
    <reaction evidence="6">
        <text>3-(methylsulfanyl)propanoyl-CoA + oxidized [electron-transfer flavoprotein] + H(+) = 3-(methylsulfanyl)acryloyl-CoA + reduced [electron-transfer flavoprotein]</text>
        <dbReference type="Rhea" id="RHEA:52612"/>
        <dbReference type="Rhea" id="RHEA-COMP:10685"/>
        <dbReference type="Rhea" id="RHEA-COMP:10686"/>
        <dbReference type="ChEBI" id="CHEBI:15378"/>
        <dbReference type="ChEBI" id="CHEBI:57692"/>
        <dbReference type="ChEBI" id="CHEBI:58307"/>
        <dbReference type="ChEBI" id="CHEBI:82815"/>
        <dbReference type="ChEBI" id="CHEBI:84994"/>
        <dbReference type="EC" id="1.3.99.41"/>
    </reaction>
    <physiologicalReaction direction="left-to-right" evidence="6">
        <dbReference type="Rhea" id="RHEA:52613"/>
    </physiologicalReaction>
</comment>
<feature type="domain" description="Acetyl-CoA dehydrogenase-like C-terminal" evidence="14">
    <location>
        <begin position="467"/>
        <end position="594"/>
    </location>
</feature>
<dbReference type="FunFam" id="2.40.110.10:FF:000031">
    <property type="entry name" value="Acyl-CoA dehydrogenase, putative"/>
    <property type="match status" value="1"/>
</dbReference>
<dbReference type="InterPro" id="IPR052166">
    <property type="entry name" value="Diverse_Acyl-CoA_DH"/>
</dbReference>
<evidence type="ECO:0000256" key="2">
    <source>
        <dbReference type="ARBA" id="ARBA00009347"/>
    </source>
</evidence>
<sequence>MPSYNAPVEDTLFLLNDVLGFHDHSHLPRFSEATPDVVEAILKEGAKFCEEQLQPLNQIGDHEGCTRHDDGRVTTPKGFKEAYDAFCEAGWGSLAIPEQYGGQNLPASLAVVLNEFMCSANMAFAMYPGLTQGAIAALLEHASDEFKDTYLPKMTTGEWTGTMNLTEPHCGTDLGLLRTKAVPQGDGSYKISGTKIFISAGEHDLSDNIVHLVLARIEGAPAGTKGISLFLVPKKRLDADGNPAEDNGVSCGSIEEKMGIHGNATCVMNYDEATGWLIGEENKGLRAMFVMMNEARLGVAIQGVSQSEVAYQNAVAYAKDRIQGRSLTGPKAPDKPADPIIVHPDVRRVLMTIRSFNEAARALYIHTAIKGDISHVSEDEAERQAADDFMGLMTPVLKGVLTDKGFDYSVMAQQMFGGHGYISEWGMEQFVRDARIAMIYEGANGIQALDLVGRKLPANGGRAIQAFFKEVGGFLKEHGDNEDLQGFTKPLKKGLDDLQAATMWLMQNGMANPDNAGAASTDYMHLMGLVGMGYMWAKIAVVAQAKLEEGAGDKEEMLKNKLTLGTFYMERLMPETGAQLARLSTGAQTMMSLPEEAF</sequence>
<dbReference type="InterPro" id="IPR025878">
    <property type="entry name" value="Acyl-CoA_dh-like_C_dom"/>
</dbReference>
<accession>A0A1U7JD57</accession>
<dbReference type="InterPro" id="IPR037069">
    <property type="entry name" value="AcylCoA_DH/ox_N_sf"/>
</dbReference>
<comment type="cofactor">
    <cofactor evidence="1 10">
        <name>FAD</name>
        <dbReference type="ChEBI" id="CHEBI:57692"/>
    </cofactor>
</comment>
<evidence type="ECO:0000256" key="9">
    <source>
        <dbReference type="ARBA" id="ARBA00069043"/>
    </source>
</evidence>